<sequence>MSHKLVGFCISTQTQHPVYDKLCLRCQKPPPDNEMILSMDSLKSLEKTPEEILTMKPDEKEIIRSKLLDRKTRLTRCPCPQQAPSDDSIPPKDISISYGNSLKSKNECHCGALDVQTIVKDHKIDSWSCPFCYKIICSEICYSKHLRYVHRSNSTLVVPQLILGGEWCPICRKIIRNGSVNIPEKEWRGWLTNEEICERINKKILFIDSNREYFIKNLVCIGCVPADDEETPVEEKIDIWDLLDLASFTINKFNKFPVKKTYLDIRVGMLLNVLKSENCPEINDLYLKDGRMARYVCDLWAYTLYKPRIPYTGRESSGCQPNVPPRLYQRLLKTPKEVRLGPVLAENLLHQLRKEICLFQSYLVEIGLPIVLCEIVREYMPWQLWNFEKVLGQLHYDVKKYGPSLAALLFIIR</sequence>
<reference evidence="2" key="1">
    <citation type="submission" date="2018-10" db="EMBL/GenBank/DDBJ databases">
        <title>Hidden diversity of soil giant viruses.</title>
        <authorList>
            <person name="Schulz F."/>
            <person name="Alteio L."/>
            <person name="Goudeau D."/>
            <person name="Ryan E.M."/>
            <person name="Malmstrom R.R."/>
            <person name="Blanchard J."/>
            <person name="Woyke T."/>
        </authorList>
    </citation>
    <scope>NUCLEOTIDE SEQUENCE</scope>
    <source>
        <strain evidence="2">HAV1</strain>
    </source>
</reference>
<evidence type="ECO:0000259" key="1">
    <source>
        <dbReference type="PROSITE" id="PS00028"/>
    </source>
</evidence>
<feature type="domain" description="C2H2-type" evidence="1">
    <location>
        <begin position="129"/>
        <end position="150"/>
    </location>
</feature>
<dbReference type="PROSITE" id="PS00028">
    <property type="entry name" value="ZINC_FINGER_C2H2_1"/>
    <property type="match status" value="1"/>
</dbReference>
<dbReference type="InterPro" id="IPR013087">
    <property type="entry name" value="Znf_C2H2_type"/>
</dbReference>
<evidence type="ECO:0000313" key="2">
    <source>
        <dbReference type="EMBL" id="AYV81110.1"/>
    </source>
</evidence>
<proteinExistence type="predicted"/>
<protein>
    <recommendedName>
        <fullName evidence="1">C2H2-type domain-containing protein</fullName>
    </recommendedName>
</protein>
<dbReference type="EMBL" id="MK072259">
    <property type="protein sequence ID" value="AYV81110.1"/>
    <property type="molecule type" value="Genomic_DNA"/>
</dbReference>
<gene>
    <name evidence="2" type="ORF">Harvfovirus17_4</name>
</gene>
<organism evidence="2">
    <name type="scientific">Harvfovirus sp</name>
    <dbReference type="NCBI Taxonomy" id="2487768"/>
    <lineage>
        <taxon>Viruses</taxon>
        <taxon>Varidnaviria</taxon>
        <taxon>Bamfordvirae</taxon>
        <taxon>Nucleocytoviricota</taxon>
        <taxon>Megaviricetes</taxon>
        <taxon>Imitervirales</taxon>
        <taxon>Mimiviridae</taxon>
        <taxon>Klosneuvirinae</taxon>
    </lineage>
</organism>
<accession>A0A3G5A1V6</accession>
<name>A0A3G5A1V6_9VIRU</name>